<name>A0A7K5UX93_9CORV</name>
<evidence type="ECO:0000313" key="11">
    <source>
        <dbReference type="EMBL" id="NWU21307.1"/>
    </source>
</evidence>
<evidence type="ECO:0000256" key="6">
    <source>
        <dbReference type="ARBA" id="ARBA00022989"/>
    </source>
</evidence>
<dbReference type="GO" id="GO:0009897">
    <property type="term" value="C:external side of plasma membrane"/>
    <property type="evidence" value="ECO:0007669"/>
    <property type="project" value="TreeGrafter"/>
</dbReference>
<evidence type="ECO:0000256" key="7">
    <source>
        <dbReference type="ARBA" id="ARBA00023136"/>
    </source>
</evidence>
<keyword evidence="6" id="KW-1133">Transmembrane helix</keyword>
<dbReference type="InterPro" id="IPR011162">
    <property type="entry name" value="MHC_I/II-like_Ag-recog"/>
</dbReference>
<keyword evidence="3" id="KW-0812">Transmembrane</keyword>
<evidence type="ECO:0000313" key="12">
    <source>
        <dbReference type="Proteomes" id="UP000584415"/>
    </source>
</evidence>
<accession>A0A7K5UX93</accession>
<feature type="non-terminal residue" evidence="11">
    <location>
        <position position="77"/>
    </location>
</feature>
<evidence type="ECO:0000256" key="5">
    <source>
        <dbReference type="ARBA" id="ARBA00022859"/>
    </source>
</evidence>
<keyword evidence="4" id="KW-0732">Signal</keyword>
<dbReference type="GO" id="GO:0042612">
    <property type="term" value="C:MHC class I protein complex"/>
    <property type="evidence" value="ECO:0007669"/>
    <property type="project" value="UniProtKB-KW"/>
</dbReference>
<keyword evidence="7" id="KW-0472">Membrane</keyword>
<feature type="non-terminal residue" evidence="11">
    <location>
        <position position="1"/>
    </location>
</feature>
<evidence type="ECO:0000256" key="3">
    <source>
        <dbReference type="ARBA" id="ARBA00022692"/>
    </source>
</evidence>
<evidence type="ECO:0000256" key="2">
    <source>
        <dbReference type="ARBA" id="ARBA00022451"/>
    </source>
</evidence>
<protein>
    <submittedName>
        <fullName evidence="11">HLAE protein</fullName>
    </submittedName>
</protein>
<dbReference type="Pfam" id="PF00129">
    <property type="entry name" value="MHC_I"/>
    <property type="match status" value="1"/>
</dbReference>
<dbReference type="PANTHER" id="PTHR16675:SF242">
    <property type="entry name" value="MAJOR HISTOCOMPATIBILITY COMPLEX CLASS I-RELATED GENE PROTEIN"/>
    <property type="match status" value="1"/>
</dbReference>
<keyword evidence="2" id="KW-0490">MHC I</keyword>
<dbReference type="Proteomes" id="UP000584415">
    <property type="component" value="Unassembled WGS sequence"/>
</dbReference>
<evidence type="ECO:0000256" key="8">
    <source>
        <dbReference type="ARBA" id="ARBA00023157"/>
    </source>
</evidence>
<feature type="domain" description="MHC class I-like antigen recognition-like" evidence="10">
    <location>
        <begin position="1"/>
        <end position="77"/>
    </location>
</feature>
<dbReference type="Gene3D" id="3.30.500.10">
    <property type="entry name" value="MHC class I-like antigen recognition-like"/>
    <property type="match status" value="1"/>
</dbReference>
<keyword evidence="12" id="KW-1185">Reference proteome</keyword>
<evidence type="ECO:0000256" key="9">
    <source>
        <dbReference type="ARBA" id="ARBA00023180"/>
    </source>
</evidence>
<dbReference type="PANTHER" id="PTHR16675">
    <property type="entry name" value="MHC CLASS I-RELATED"/>
    <property type="match status" value="1"/>
</dbReference>
<reference evidence="11 12" key="1">
    <citation type="submission" date="2019-09" db="EMBL/GenBank/DDBJ databases">
        <title>Bird 10,000 Genomes (B10K) Project - Family phase.</title>
        <authorList>
            <person name="Zhang G."/>
        </authorList>
    </citation>
    <scope>NUCLEOTIDE SEQUENCE [LARGE SCALE GENOMIC DNA]</scope>
    <source>
        <strain evidence="11">B10K-DU-001-71</strain>
        <tissue evidence="11">Muscle</tissue>
    </source>
</reference>
<evidence type="ECO:0000256" key="4">
    <source>
        <dbReference type="ARBA" id="ARBA00022729"/>
    </source>
</evidence>
<dbReference type="InterPro" id="IPR050208">
    <property type="entry name" value="MHC_class-I_related"/>
</dbReference>
<dbReference type="GO" id="GO:0005615">
    <property type="term" value="C:extracellular space"/>
    <property type="evidence" value="ECO:0007669"/>
    <property type="project" value="TreeGrafter"/>
</dbReference>
<dbReference type="EMBL" id="VYXC01002655">
    <property type="protein sequence ID" value="NWU21307.1"/>
    <property type="molecule type" value="Genomic_DNA"/>
</dbReference>
<keyword evidence="5" id="KW-0391">Immunity</keyword>
<sequence length="77" mass="8928">SLRYLHVAVSEPGPRVPKYTILGFVDGIPFVRYNSKRGRMEPLAPWMERGAELGYWDRETEISRRSQQVHAVNLETL</sequence>
<organism evidence="11 12">
    <name type="scientific">Platysteira castanea</name>
    <dbReference type="NCBI Taxonomy" id="1160851"/>
    <lineage>
        <taxon>Eukaryota</taxon>
        <taxon>Metazoa</taxon>
        <taxon>Chordata</taxon>
        <taxon>Craniata</taxon>
        <taxon>Vertebrata</taxon>
        <taxon>Euteleostomi</taxon>
        <taxon>Archelosauria</taxon>
        <taxon>Archosauria</taxon>
        <taxon>Dinosauria</taxon>
        <taxon>Saurischia</taxon>
        <taxon>Theropoda</taxon>
        <taxon>Coelurosauria</taxon>
        <taxon>Aves</taxon>
        <taxon>Neognathae</taxon>
        <taxon>Neoaves</taxon>
        <taxon>Telluraves</taxon>
        <taxon>Australaves</taxon>
        <taxon>Passeriformes</taxon>
        <taxon>Corvoidea</taxon>
        <taxon>Platysteiridae</taxon>
        <taxon>Platysteira</taxon>
    </lineage>
</organism>
<gene>
    <name evidence="11" type="primary">Patre</name>
    <name evidence="11" type="ORF">DYACAS_R15842</name>
</gene>
<comment type="subcellular location">
    <subcellularLocation>
        <location evidence="1">Membrane</location>
        <topology evidence="1">Single-pass type I membrane protein</topology>
    </subcellularLocation>
</comment>
<evidence type="ECO:0000256" key="1">
    <source>
        <dbReference type="ARBA" id="ARBA00004479"/>
    </source>
</evidence>
<keyword evidence="8" id="KW-1015">Disulfide bond</keyword>
<comment type="caution">
    <text evidence="11">The sequence shown here is derived from an EMBL/GenBank/DDBJ whole genome shotgun (WGS) entry which is preliminary data.</text>
</comment>
<dbReference type="InterPro" id="IPR037055">
    <property type="entry name" value="MHC_I-like_Ag-recog_sf"/>
</dbReference>
<dbReference type="AlphaFoldDB" id="A0A7K5UX93"/>
<dbReference type="GO" id="GO:0006955">
    <property type="term" value="P:immune response"/>
    <property type="evidence" value="ECO:0007669"/>
    <property type="project" value="TreeGrafter"/>
</dbReference>
<dbReference type="InterPro" id="IPR011161">
    <property type="entry name" value="MHC_I-like_Ag-recog"/>
</dbReference>
<dbReference type="SUPFAM" id="SSF54452">
    <property type="entry name" value="MHC antigen-recognition domain"/>
    <property type="match status" value="1"/>
</dbReference>
<dbReference type="GO" id="GO:0002474">
    <property type="term" value="P:antigen processing and presentation of peptide antigen via MHC class I"/>
    <property type="evidence" value="ECO:0007669"/>
    <property type="project" value="UniProtKB-KW"/>
</dbReference>
<keyword evidence="9" id="KW-0325">Glycoprotein</keyword>
<proteinExistence type="predicted"/>
<evidence type="ECO:0000259" key="10">
    <source>
        <dbReference type="Pfam" id="PF00129"/>
    </source>
</evidence>